<dbReference type="GeneID" id="100903949"/>
<dbReference type="GO" id="GO:0005615">
    <property type="term" value="C:extracellular space"/>
    <property type="evidence" value="ECO:0007669"/>
    <property type="project" value="TreeGrafter"/>
</dbReference>
<feature type="signal peptide" evidence="4">
    <location>
        <begin position="1"/>
        <end position="26"/>
    </location>
</feature>
<keyword evidence="2" id="KW-0378">Hydrolase</keyword>
<keyword evidence="4" id="KW-0732">Signal</keyword>
<dbReference type="InterPro" id="IPR041805">
    <property type="entry name" value="ASMase/PPN1_MPP"/>
</dbReference>
<dbReference type="CDD" id="cd00842">
    <property type="entry name" value="MPP_ASMase"/>
    <property type="match status" value="1"/>
</dbReference>
<proteinExistence type="inferred from homology"/>
<dbReference type="PANTHER" id="PTHR10340:SF34">
    <property type="entry name" value="SPHINGOMYELIN PHOSPHODIESTERASE"/>
    <property type="match status" value="1"/>
</dbReference>
<dbReference type="GO" id="GO:0061750">
    <property type="term" value="F:acid sphingomyelin phosphodiesterase activity"/>
    <property type="evidence" value="ECO:0007669"/>
    <property type="project" value="TreeGrafter"/>
</dbReference>
<evidence type="ECO:0000256" key="4">
    <source>
        <dbReference type="SAM" id="SignalP"/>
    </source>
</evidence>
<dbReference type="SUPFAM" id="SSF56300">
    <property type="entry name" value="Metallo-dependent phosphatases"/>
    <property type="match status" value="1"/>
</dbReference>
<evidence type="ECO:0000256" key="1">
    <source>
        <dbReference type="ARBA" id="ARBA00008234"/>
    </source>
</evidence>
<protein>
    <submittedName>
        <fullName evidence="7">Sphingomyelin phosphodiesterase</fullName>
    </submittedName>
</protein>
<dbReference type="GO" id="GO:0005764">
    <property type="term" value="C:lysosome"/>
    <property type="evidence" value="ECO:0007669"/>
    <property type="project" value="TreeGrafter"/>
</dbReference>
<dbReference type="AlphaFoldDB" id="A0AAJ7SG50"/>
<evidence type="ECO:0000313" key="6">
    <source>
        <dbReference type="Proteomes" id="UP000694867"/>
    </source>
</evidence>
<dbReference type="Gene3D" id="3.60.21.10">
    <property type="match status" value="1"/>
</dbReference>
<dbReference type="PANTHER" id="PTHR10340">
    <property type="entry name" value="SPHINGOMYELIN PHOSPHODIESTERASE"/>
    <property type="match status" value="1"/>
</dbReference>
<keyword evidence="6" id="KW-1185">Reference proteome</keyword>
<name>A0AAJ7SG50_9ACAR</name>
<evidence type="ECO:0000256" key="3">
    <source>
        <dbReference type="ARBA" id="ARBA00023180"/>
    </source>
</evidence>
<dbReference type="Pfam" id="PF00149">
    <property type="entry name" value="Metallophos"/>
    <property type="match status" value="1"/>
</dbReference>
<dbReference type="GO" id="GO:0046513">
    <property type="term" value="P:ceramide biosynthetic process"/>
    <property type="evidence" value="ECO:0007669"/>
    <property type="project" value="TreeGrafter"/>
</dbReference>
<evidence type="ECO:0000256" key="2">
    <source>
        <dbReference type="ARBA" id="ARBA00022801"/>
    </source>
</evidence>
<dbReference type="InterPro" id="IPR029052">
    <property type="entry name" value="Metallo-depent_PP-like"/>
</dbReference>
<dbReference type="KEGG" id="goe:100903949"/>
<sequence length="652" mass="74039">MADHLTMAIFTPILFILLHLSSPAYGRVSRCGSFLQDFSKLFAGYASSAERCDQCEAAMAAYRCKGFEFMYEEFKRMCLNGQSRYSAEQCLDGLDMYKDEIRYLLWDLKVSDPEACRFVLGCGPYNNSVYDWDFDLPAEPYPAGNSVSGDLDLEPFSVLHLTDPHVSPQYAVGSLPDCAEELCCSDRQLLKGMPYTGRGSDGVFIGSGPYGDIRGESHCDLPMRTLKNLLVNAGTKKFTHVYLTGDFIPHTTFNYTFSRVMREIREQTKVISDGLRGHKIFPSIGNHDDYPSFLFPTHKMHAGNYTVDKLYNGLWDIWGGTWIPEDAEKTFKKGGYFTALAQPGLRIFSMNTVHCYTLNWWLAVNPKDPEDQLEWLVDGLQEAAKKGEKVHLLGHIPPGTSECRKEWATAYQKIVARFRNTITGQFFGHMHWDMFFVNIAPGSNVPTGVQFAAPSATTFMTGYPSYRIMHFGSGAEVLDMDTFLLNTTRLNEPFMERLSASNGADLEQRLDELEVYDPAHKEWQFAYSYKDQYGMSDLSPGSFRELIERMLLDDELLEKYYRAFFQHRNQPEEIRCHRGRCDTVFYYDPDTQHPVVCEMFSFGTDQRKTCDVEYGVNEGLEGAAPSLRAGLLLAIGSVIATLSMKPFFLNMD</sequence>
<dbReference type="RefSeq" id="XP_028968062.1">
    <property type="nucleotide sequence ID" value="XM_029112229.1"/>
</dbReference>
<dbReference type="Proteomes" id="UP000694867">
    <property type="component" value="Unplaced"/>
</dbReference>
<organism evidence="6 7">
    <name type="scientific">Galendromus occidentalis</name>
    <name type="common">western predatory mite</name>
    <dbReference type="NCBI Taxonomy" id="34638"/>
    <lineage>
        <taxon>Eukaryota</taxon>
        <taxon>Metazoa</taxon>
        <taxon>Ecdysozoa</taxon>
        <taxon>Arthropoda</taxon>
        <taxon>Chelicerata</taxon>
        <taxon>Arachnida</taxon>
        <taxon>Acari</taxon>
        <taxon>Parasitiformes</taxon>
        <taxon>Mesostigmata</taxon>
        <taxon>Gamasina</taxon>
        <taxon>Phytoseioidea</taxon>
        <taxon>Phytoseiidae</taxon>
        <taxon>Typhlodrominae</taxon>
        <taxon>Galendromus</taxon>
    </lineage>
</organism>
<accession>A0AAJ7SG50</accession>
<evidence type="ECO:0000313" key="7">
    <source>
        <dbReference type="RefSeq" id="XP_028968062.1"/>
    </source>
</evidence>
<gene>
    <name evidence="7" type="primary">LOC100903949</name>
</gene>
<evidence type="ECO:0000259" key="5">
    <source>
        <dbReference type="Pfam" id="PF00149"/>
    </source>
</evidence>
<feature type="domain" description="Calcineurin-like phosphoesterase" evidence="5">
    <location>
        <begin position="157"/>
        <end position="432"/>
    </location>
</feature>
<keyword evidence="3" id="KW-0325">Glycoprotein</keyword>
<feature type="chain" id="PRO_5042541345" evidence="4">
    <location>
        <begin position="27"/>
        <end position="652"/>
    </location>
</feature>
<dbReference type="GO" id="GO:0006685">
    <property type="term" value="P:sphingomyelin catabolic process"/>
    <property type="evidence" value="ECO:0007669"/>
    <property type="project" value="TreeGrafter"/>
</dbReference>
<dbReference type="GO" id="GO:0016020">
    <property type="term" value="C:membrane"/>
    <property type="evidence" value="ECO:0007669"/>
    <property type="project" value="GOC"/>
</dbReference>
<comment type="similarity">
    <text evidence="1">Belongs to the acid sphingomyelinase family.</text>
</comment>
<reference evidence="7" key="1">
    <citation type="submission" date="2025-08" db="UniProtKB">
        <authorList>
            <consortium name="RefSeq"/>
        </authorList>
    </citation>
    <scope>IDENTIFICATION</scope>
</reference>
<dbReference type="InterPro" id="IPR004843">
    <property type="entry name" value="Calcineurin-like_PHP"/>
</dbReference>